<dbReference type="AlphaFoldDB" id="A0A562STC0"/>
<dbReference type="Proteomes" id="UP000316778">
    <property type="component" value="Unassembled WGS sequence"/>
</dbReference>
<feature type="compositionally biased region" description="Basic and acidic residues" evidence="1">
    <location>
        <begin position="10"/>
        <end position="21"/>
    </location>
</feature>
<evidence type="ECO:0000313" key="2">
    <source>
        <dbReference type="EMBL" id="TWI84348.1"/>
    </source>
</evidence>
<evidence type="ECO:0000256" key="1">
    <source>
        <dbReference type="SAM" id="MobiDB-lite"/>
    </source>
</evidence>
<sequence>MASLSTTDHNVIRKWAEERGGKPATVKSTGSKEEAGILRINFPGYSGEDSLEEISWEEFFEKFDQKHLKFLYQDETAGGKESRFFKFVSE</sequence>
<dbReference type="RefSeq" id="WP_145717929.1">
    <property type="nucleotide sequence ID" value="NZ_BAAAFY010000002.1"/>
</dbReference>
<evidence type="ECO:0000313" key="3">
    <source>
        <dbReference type="Proteomes" id="UP000316778"/>
    </source>
</evidence>
<protein>
    <recommendedName>
        <fullName evidence="4">1,4-alpha-glucan branching enzyme</fullName>
    </recommendedName>
</protein>
<name>A0A562STC0_CHIJA</name>
<accession>A0A562STC0</accession>
<organism evidence="2 3">
    <name type="scientific">Chitinophaga japonensis</name>
    <name type="common">Flexibacter japonensis</name>
    <dbReference type="NCBI Taxonomy" id="104662"/>
    <lineage>
        <taxon>Bacteria</taxon>
        <taxon>Pseudomonadati</taxon>
        <taxon>Bacteroidota</taxon>
        <taxon>Chitinophagia</taxon>
        <taxon>Chitinophagales</taxon>
        <taxon>Chitinophagaceae</taxon>
        <taxon>Chitinophaga</taxon>
    </lineage>
</organism>
<reference evidence="2 3" key="1">
    <citation type="journal article" date="2013" name="Stand. Genomic Sci.">
        <title>Genomic Encyclopedia of Type Strains, Phase I: The one thousand microbial genomes (KMG-I) project.</title>
        <authorList>
            <person name="Kyrpides N.C."/>
            <person name="Woyke T."/>
            <person name="Eisen J.A."/>
            <person name="Garrity G."/>
            <person name="Lilburn T.G."/>
            <person name="Beck B.J."/>
            <person name="Whitman W.B."/>
            <person name="Hugenholtz P."/>
            <person name="Klenk H.P."/>
        </authorList>
    </citation>
    <scope>NUCLEOTIDE SEQUENCE [LARGE SCALE GENOMIC DNA]</scope>
    <source>
        <strain evidence="2 3">DSM 13484</strain>
    </source>
</reference>
<dbReference type="EMBL" id="VLLG01000005">
    <property type="protein sequence ID" value="TWI84348.1"/>
    <property type="molecule type" value="Genomic_DNA"/>
</dbReference>
<comment type="caution">
    <text evidence="2">The sequence shown here is derived from an EMBL/GenBank/DDBJ whole genome shotgun (WGS) entry which is preliminary data.</text>
</comment>
<dbReference type="OrthoDB" id="9808866at2"/>
<feature type="region of interest" description="Disordered" evidence="1">
    <location>
        <begin position="1"/>
        <end position="30"/>
    </location>
</feature>
<evidence type="ECO:0008006" key="4">
    <source>
        <dbReference type="Google" id="ProtNLM"/>
    </source>
</evidence>
<proteinExistence type="predicted"/>
<gene>
    <name evidence="2" type="ORF">LX66_4714</name>
</gene>
<keyword evidence="3" id="KW-1185">Reference proteome</keyword>